<feature type="compositionally biased region" description="Low complexity" evidence="9">
    <location>
        <begin position="1"/>
        <end position="11"/>
    </location>
</feature>
<evidence type="ECO:0000256" key="3">
    <source>
        <dbReference type="ARBA" id="ARBA00022801"/>
    </source>
</evidence>
<dbReference type="Pfam" id="PF10261">
    <property type="entry name" value="FIT"/>
    <property type="match status" value="1"/>
</dbReference>
<dbReference type="GO" id="GO:0140042">
    <property type="term" value="P:lipid droplet formation"/>
    <property type="evidence" value="ECO:0007669"/>
    <property type="project" value="UniProtKB-UniRule"/>
</dbReference>
<dbReference type="Proteomes" id="UP000504638">
    <property type="component" value="Unplaced"/>
</dbReference>
<dbReference type="PANTHER" id="PTHR23129">
    <property type="entry name" value="ACYL-COENZYME A DIPHOSPHATASE FITM2"/>
    <property type="match status" value="1"/>
</dbReference>
<evidence type="ECO:0000313" key="11">
    <source>
        <dbReference type="EMBL" id="KAF1816497.1"/>
    </source>
</evidence>
<gene>
    <name evidence="8" type="primary">SCS3</name>
    <name evidence="8" type="synonym">FIT2B</name>
    <name evidence="11 13" type="ORF">P152DRAFT_388994</name>
</gene>
<feature type="transmembrane region" description="Helical" evidence="10">
    <location>
        <begin position="274"/>
        <end position="290"/>
    </location>
</feature>
<evidence type="ECO:0000313" key="13">
    <source>
        <dbReference type="RefSeq" id="XP_033538128.1"/>
    </source>
</evidence>
<dbReference type="HAMAP" id="MF_03231">
    <property type="entry name" value="SCS3"/>
    <property type="match status" value="1"/>
</dbReference>
<feature type="transmembrane region" description="Helical" evidence="10">
    <location>
        <begin position="82"/>
        <end position="104"/>
    </location>
</feature>
<keyword evidence="7 8" id="KW-0472">Membrane</keyword>
<accession>A0A6G1GEI7</accession>
<keyword evidence="5 8" id="KW-1133">Transmembrane helix</keyword>
<keyword evidence="4 8" id="KW-0256">Endoplasmic reticulum</keyword>
<feature type="transmembrane region" description="Helical" evidence="10">
    <location>
        <begin position="32"/>
        <end position="51"/>
    </location>
</feature>
<dbReference type="OrthoDB" id="5579088at2759"/>
<keyword evidence="6" id="KW-0443">Lipid metabolism</keyword>
<keyword evidence="2 8" id="KW-0812">Transmembrane</keyword>
<keyword evidence="8" id="KW-1208">Phospholipid metabolism</keyword>
<dbReference type="GO" id="GO:0005789">
    <property type="term" value="C:endoplasmic reticulum membrane"/>
    <property type="evidence" value="ECO:0007669"/>
    <property type="project" value="UniProtKB-SubCell"/>
</dbReference>
<protein>
    <recommendedName>
        <fullName evidence="8">Acyl-coenzyme A diphosphatase SCS3</fullName>
        <ecNumber evidence="8">3.6.1.-</ecNumber>
    </recommendedName>
    <alternativeName>
        <fullName evidence="8">FIT family protein SCS3</fullName>
    </alternativeName>
</protein>
<dbReference type="RefSeq" id="XP_033538128.1">
    <property type="nucleotide sequence ID" value="XM_033675960.1"/>
</dbReference>
<comment type="catalytic activity">
    <reaction evidence="8">
        <text>(9Z)-octadecenoyl-CoA + H2O = S-(9Z-octadecenoyl)-4'-phosphopantetheine + adenosine 3',5'-bisphosphate + 2 H(+)</text>
        <dbReference type="Rhea" id="RHEA:65564"/>
        <dbReference type="ChEBI" id="CHEBI:15377"/>
        <dbReference type="ChEBI" id="CHEBI:15378"/>
        <dbReference type="ChEBI" id="CHEBI:57387"/>
        <dbReference type="ChEBI" id="CHEBI:58343"/>
        <dbReference type="ChEBI" id="CHEBI:156553"/>
    </reaction>
</comment>
<evidence type="ECO:0000256" key="5">
    <source>
        <dbReference type="ARBA" id="ARBA00022989"/>
    </source>
</evidence>
<dbReference type="GO" id="GO:0010945">
    <property type="term" value="F:coenzyme A diphosphatase activity"/>
    <property type="evidence" value="ECO:0007669"/>
    <property type="project" value="InterPro"/>
</dbReference>
<comment type="catalytic activity">
    <reaction evidence="8">
        <text>hexadecanoyl-CoA + H2O = S-hexadecanoyl-4'-phosphopantetheine + adenosine 3',5'-bisphosphate + 2 H(+)</text>
        <dbReference type="Rhea" id="RHEA:50032"/>
        <dbReference type="ChEBI" id="CHEBI:15377"/>
        <dbReference type="ChEBI" id="CHEBI:15378"/>
        <dbReference type="ChEBI" id="CHEBI:57379"/>
        <dbReference type="ChEBI" id="CHEBI:58343"/>
        <dbReference type="ChEBI" id="CHEBI:132018"/>
    </reaction>
</comment>
<evidence type="ECO:0000256" key="2">
    <source>
        <dbReference type="ARBA" id="ARBA00022692"/>
    </source>
</evidence>
<evidence type="ECO:0000256" key="10">
    <source>
        <dbReference type="SAM" id="Phobius"/>
    </source>
</evidence>
<dbReference type="GO" id="GO:0008654">
    <property type="term" value="P:phospholipid biosynthetic process"/>
    <property type="evidence" value="ECO:0007669"/>
    <property type="project" value="UniProtKB-KW"/>
</dbReference>
<feature type="active site" evidence="8">
    <location>
        <position position="193"/>
    </location>
</feature>
<reference evidence="11 13" key="1">
    <citation type="submission" date="2020-01" db="EMBL/GenBank/DDBJ databases">
        <authorList>
            <consortium name="DOE Joint Genome Institute"/>
            <person name="Haridas S."/>
            <person name="Albert R."/>
            <person name="Binder M."/>
            <person name="Bloem J."/>
            <person name="Labutti K."/>
            <person name="Salamov A."/>
            <person name="Andreopoulos B."/>
            <person name="Baker S.E."/>
            <person name="Barry K."/>
            <person name="Bills G."/>
            <person name="Bluhm B.H."/>
            <person name="Cannon C."/>
            <person name="Castanera R."/>
            <person name="Culley D.E."/>
            <person name="Daum C."/>
            <person name="Ezra D."/>
            <person name="Gonzalez J.B."/>
            <person name="Henrissat B."/>
            <person name="Kuo A."/>
            <person name="Liang C."/>
            <person name="Lipzen A."/>
            <person name="Lutzoni F."/>
            <person name="Magnuson J."/>
            <person name="Mondo S."/>
            <person name="Nolan M."/>
            <person name="Ohm R."/>
            <person name="Pangilinan J."/>
            <person name="Park H.-J."/>
            <person name="Ramirez L."/>
            <person name="Alfaro M."/>
            <person name="Sun H."/>
            <person name="Tritt A."/>
            <person name="Yoshinaga Y."/>
            <person name="Zwiers L.-H."/>
            <person name="Turgeon B.G."/>
            <person name="Goodwin S.B."/>
            <person name="Spatafora J.W."/>
            <person name="Crous P.W."/>
            <person name="Grigoriev I.V."/>
        </authorList>
    </citation>
    <scope>NUCLEOTIDE SEQUENCE</scope>
    <source>
        <strain evidence="11 13">CBS 781.70</strain>
    </source>
</reference>
<reference evidence="13" key="3">
    <citation type="submission" date="2025-04" db="UniProtKB">
        <authorList>
            <consortium name="RefSeq"/>
        </authorList>
    </citation>
    <scope>IDENTIFICATION</scope>
    <source>
        <strain evidence="13">CBS 781.70</strain>
    </source>
</reference>
<feature type="active site" evidence="8">
    <location>
        <position position="268"/>
    </location>
</feature>
<feature type="transmembrane region" description="Helical" evidence="10">
    <location>
        <begin position="194"/>
        <end position="216"/>
    </location>
</feature>
<evidence type="ECO:0000313" key="12">
    <source>
        <dbReference type="Proteomes" id="UP000504638"/>
    </source>
</evidence>
<comment type="catalytic activity">
    <reaction evidence="8">
        <text>(5Z,8Z,11Z,14Z)-eicosatetraenoyl-CoA + H2O = S-(5Z,8Z,11Z,14Z-eicosatetraenoyl)-4'-phosphopantetheine + adenosine 3',5'-bisphosphate + 2 H(+)</text>
        <dbReference type="Rhea" id="RHEA:65568"/>
        <dbReference type="ChEBI" id="CHEBI:15377"/>
        <dbReference type="ChEBI" id="CHEBI:15378"/>
        <dbReference type="ChEBI" id="CHEBI:57368"/>
        <dbReference type="ChEBI" id="CHEBI:58343"/>
        <dbReference type="ChEBI" id="CHEBI:156554"/>
    </reaction>
</comment>
<sequence>MNGRPPSLHPTTKPPSPPPILKTPLLPTPNELLLLSIYPITLLLGHLYSLLSPTTRHLPYDPVAQSHPAAHAPSYFARKNNLLNLLFVKLGWLWTTVVLALFVATHPRFGVGGLAGQVVLRWAGSTGVWYLVTQWCFGPGLVDRSFALTGGRCQVLKDPVAMEEMGKAGEVFTRVACKAAGGQWRGGHDISGHVFMLVLGSAMVAAEVAPAVVSWVRLVRDRNGVTTTMGSDGQETDDSAVSGLGVKAAAVYLALSWWMLLMTALYFHTWFEKLTGLIIGLAGFWLIYYLPRGMAPVRAIVGMPGL</sequence>
<evidence type="ECO:0000256" key="6">
    <source>
        <dbReference type="ARBA" id="ARBA00023098"/>
    </source>
</evidence>
<keyword evidence="12" id="KW-1185">Reference proteome</keyword>
<comment type="subcellular location">
    <subcellularLocation>
        <location evidence="1 8">Endoplasmic reticulum membrane</location>
        <topology evidence="1 8">Multi-pass membrane protein</topology>
    </subcellularLocation>
</comment>
<proteinExistence type="inferred from homology"/>
<keyword evidence="8" id="KW-0444">Lipid biosynthesis</keyword>
<comment type="catalytic activity">
    <reaction evidence="8">
        <text>an acyl-CoA + H2O = an acyl-4'-phosphopantetheine + adenosine 3',5'-bisphosphate + 2 H(+)</text>
        <dbReference type="Rhea" id="RHEA:50044"/>
        <dbReference type="ChEBI" id="CHEBI:15377"/>
        <dbReference type="ChEBI" id="CHEBI:15378"/>
        <dbReference type="ChEBI" id="CHEBI:58342"/>
        <dbReference type="ChEBI" id="CHEBI:58343"/>
        <dbReference type="ChEBI" id="CHEBI:132023"/>
    </reaction>
</comment>
<dbReference type="EC" id="3.6.1.-" evidence="8"/>
<comment type="similarity">
    <text evidence="8">Belongs to the FIT family. Fungal FIT2B/SCS3 subfamily.</text>
</comment>
<keyword evidence="8" id="KW-0594">Phospholipid biosynthesis</keyword>
<feature type="region of interest" description="Disordered" evidence="9">
    <location>
        <begin position="1"/>
        <end position="22"/>
    </location>
</feature>
<evidence type="ECO:0000256" key="7">
    <source>
        <dbReference type="ARBA" id="ARBA00023136"/>
    </source>
</evidence>
<comment type="function">
    <text evidence="8">Fatty acyl-coenzyme A (CoA) diphosphatase that hydrolyzes fatty acyl-CoA to yield acyl-4'-phosphopantetheine and adenosine 3',5'-bisphosphate. Preferentially hydrolyzes unsaturated long-chain acyl-CoA substrates in the endoplasmic reticulum (ER) lumen. This catalytic activity is required for maintaining ER structure and for lipid droplets (LDs) biogenesis, which are lipid storage organelles involved in maintaining lipid and energy homeostasis. May directly bind to diacylglycerol (DAGs) and triacylglycerol, which is also important for LD biogenesis. May support directional budding of nacent LDs from the ER into the cytosol by reducing DAG levels at sites of LD formation. May play a role in the regulation of cell morphology and cytoskeletal organization. Involved in phospholipid biosynthesis.</text>
</comment>
<evidence type="ECO:0000256" key="8">
    <source>
        <dbReference type="HAMAP-Rule" id="MF_03231"/>
    </source>
</evidence>
<evidence type="ECO:0000256" key="1">
    <source>
        <dbReference type="ARBA" id="ARBA00004477"/>
    </source>
</evidence>
<dbReference type="InterPro" id="IPR046400">
    <property type="entry name" value="SCS3"/>
</dbReference>
<dbReference type="PANTHER" id="PTHR23129:SF0">
    <property type="entry name" value="ACYL-COENZYME A DIPHOSPHATASE FITM2"/>
    <property type="match status" value="1"/>
</dbReference>
<dbReference type="EMBL" id="ML975150">
    <property type="protein sequence ID" value="KAF1816497.1"/>
    <property type="molecule type" value="Genomic_DNA"/>
</dbReference>
<feature type="transmembrane region" description="Helical" evidence="10">
    <location>
        <begin position="249"/>
        <end position="268"/>
    </location>
</feature>
<dbReference type="InterPro" id="IPR019388">
    <property type="entry name" value="FIT"/>
</dbReference>
<evidence type="ECO:0000256" key="4">
    <source>
        <dbReference type="ARBA" id="ARBA00022824"/>
    </source>
</evidence>
<evidence type="ECO:0000256" key="9">
    <source>
        <dbReference type="SAM" id="MobiDB-lite"/>
    </source>
</evidence>
<name>A0A6G1GEI7_9PEZI</name>
<reference evidence="13" key="2">
    <citation type="submission" date="2020-04" db="EMBL/GenBank/DDBJ databases">
        <authorList>
            <consortium name="NCBI Genome Project"/>
        </authorList>
    </citation>
    <scope>NUCLEOTIDE SEQUENCE</scope>
    <source>
        <strain evidence="13">CBS 781.70</strain>
    </source>
</reference>
<organism evidence="11">
    <name type="scientific">Eremomyces bilateralis CBS 781.70</name>
    <dbReference type="NCBI Taxonomy" id="1392243"/>
    <lineage>
        <taxon>Eukaryota</taxon>
        <taxon>Fungi</taxon>
        <taxon>Dikarya</taxon>
        <taxon>Ascomycota</taxon>
        <taxon>Pezizomycotina</taxon>
        <taxon>Dothideomycetes</taxon>
        <taxon>Dothideomycetes incertae sedis</taxon>
        <taxon>Eremomycetales</taxon>
        <taxon>Eremomycetaceae</taxon>
        <taxon>Eremomyces</taxon>
    </lineage>
</organism>
<keyword evidence="3 8" id="KW-0378">Hydrolase</keyword>
<dbReference type="AlphaFoldDB" id="A0A6G1GEI7"/>
<feature type="compositionally biased region" description="Pro residues" evidence="9">
    <location>
        <begin position="12"/>
        <end position="21"/>
    </location>
</feature>